<feature type="binding site" evidence="7">
    <location>
        <position position="147"/>
    </location>
    <ligand>
        <name>Mg(2+)</name>
        <dbReference type="ChEBI" id="CHEBI:18420"/>
        <label>1</label>
    </ligand>
</feature>
<evidence type="ECO:0000256" key="2">
    <source>
        <dbReference type="ARBA" id="ARBA00007092"/>
    </source>
</evidence>
<feature type="active site" description="Proton acceptor" evidence="6">
    <location>
        <position position="242"/>
    </location>
</feature>
<dbReference type="NCBIfam" id="TIGR00633">
    <property type="entry name" value="xth"/>
    <property type="match status" value="1"/>
</dbReference>
<reference evidence="10 11" key="1">
    <citation type="submission" date="2018-08" db="EMBL/GenBank/DDBJ databases">
        <title>A genome reference for cultivated species of the human gut microbiota.</title>
        <authorList>
            <person name="Zou Y."/>
            <person name="Xue W."/>
            <person name="Luo G."/>
        </authorList>
    </citation>
    <scope>NUCLEOTIDE SEQUENCE [LARGE SCALE GENOMIC DNA]</scope>
    <source>
        <strain evidence="10 11">AF18-46</strain>
    </source>
</reference>
<evidence type="ECO:0000256" key="5">
    <source>
        <dbReference type="ARBA" id="ARBA00022842"/>
    </source>
</evidence>
<dbReference type="PROSITE" id="PS00726">
    <property type="entry name" value="AP_NUCLEASE_F1_1"/>
    <property type="match status" value="1"/>
</dbReference>
<dbReference type="Proteomes" id="UP000284731">
    <property type="component" value="Unassembled WGS sequence"/>
</dbReference>
<dbReference type="GO" id="GO:0008081">
    <property type="term" value="F:phosphoric diester hydrolase activity"/>
    <property type="evidence" value="ECO:0007669"/>
    <property type="project" value="TreeGrafter"/>
</dbReference>
<evidence type="ECO:0000256" key="4">
    <source>
        <dbReference type="ARBA" id="ARBA00022801"/>
    </source>
</evidence>
<evidence type="ECO:0000256" key="6">
    <source>
        <dbReference type="PIRSR" id="PIRSR604808-1"/>
    </source>
</evidence>
<protein>
    <submittedName>
        <fullName evidence="10">Exodeoxyribonuclease III</fullName>
        <ecNumber evidence="10">3.1.11.2</ecNumber>
    </submittedName>
</protein>
<dbReference type="GO" id="GO:0008311">
    <property type="term" value="F:double-stranded DNA 3'-5' DNA exonuclease activity"/>
    <property type="evidence" value="ECO:0007669"/>
    <property type="project" value="UniProtKB-EC"/>
</dbReference>
<feature type="binding site" evidence="7">
    <location>
        <position position="35"/>
    </location>
    <ligand>
        <name>Mg(2+)</name>
        <dbReference type="ChEBI" id="CHEBI:18420"/>
        <label>1</label>
    </ligand>
</feature>
<keyword evidence="3 7" id="KW-0479">Metal-binding</keyword>
<dbReference type="EMBL" id="QRWX01000001">
    <property type="protein sequence ID" value="RGT57973.1"/>
    <property type="molecule type" value="Genomic_DNA"/>
</dbReference>
<comment type="caution">
    <text evidence="10">The sequence shown here is derived from an EMBL/GenBank/DDBJ whole genome shotgun (WGS) entry which is preliminary data.</text>
</comment>
<dbReference type="GO" id="GO:0006284">
    <property type="term" value="P:base-excision repair"/>
    <property type="evidence" value="ECO:0007669"/>
    <property type="project" value="TreeGrafter"/>
</dbReference>
<dbReference type="CDD" id="cd09087">
    <property type="entry name" value="Ape1-like_AP-endo"/>
    <property type="match status" value="1"/>
</dbReference>
<keyword evidence="5 7" id="KW-0460">Magnesium</keyword>
<dbReference type="AlphaFoldDB" id="A0A412PIL0"/>
<dbReference type="InterPro" id="IPR005135">
    <property type="entry name" value="Endo/exonuclease/phosphatase"/>
</dbReference>
<feature type="binding site" evidence="7">
    <location>
        <position position="242"/>
    </location>
    <ligand>
        <name>Mg(2+)</name>
        <dbReference type="ChEBI" id="CHEBI:18420"/>
        <label>1</label>
    </ligand>
</feature>
<keyword evidence="7" id="KW-0464">Manganese</keyword>
<evidence type="ECO:0000256" key="3">
    <source>
        <dbReference type="ARBA" id="ARBA00022723"/>
    </source>
</evidence>
<evidence type="ECO:0000256" key="7">
    <source>
        <dbReference type="PIRSR" id="PIRSR604808-2"/>
    </source>
</evidence>
<comment type="cofactor">
    <cofactor evidence="1">
        <name>Mn(2+)</name>
        <dbReference type="ChEBI" id="CHEBI:29035"/>
    </cofactor>
</comment>
<feature type="site" description="Important for catalytic activity" evidence="8">
    <location>
        <position position="216"/>
    </location>
</feature>
<feature type="active site" evidence="6">
    <location>
        <position position="106"/>
    </location>
</feature>
<feature type="site" description="Interaction with DNA substrate" evidence="8">
    <location>
        <position position="242"/>
    </location>
</feature>
<dbReference type="GO" id="GO:0003677">
    <property type="term" value="F:DNA binding"/>
    <property type="evidence" value="ECO:0007669"/>
    <property type="project" value="InterPro"/>
</dbReference>
<sequence length="251" mass="29396">MKFISWNVNGLRAAMKKGFADFFHEQDADFFALQETKMQPDQLEDAMKFEGYHMYMNSAERKGYSGTLIYTKHEPLSVTYEIEGDVTKEGRVITLEYSDFYFVCAYVPNSKDGLLRLPYRIEWEEMLRKHLMELDKKKPVIYTGDLNVAHEEIDLKNPATNHKNPGFSDEERAAMTKLLDSGFSDTFRELYPDTQKFSWWSYRMKARERNVGWRIDYFLVSERLLANVQDALIFDETEGSDHCPVGLNINL</sequence>
<dbReference type="InterPro" id="IPR004808">
    <property type="entry name" value="AP_endonuc_1"/>
</dbReference>
<evidence type="ECO:0000256" key="8">
    <source>
        <dbReference type="PIRSR" id="PIRSR604808-3"/>
    </source>
</evidence>
<dbReference type="InterPro" id="IPR036691">
    <property type="entry name" value="Endo/exonu/phosph_ase_sf"/>
</dbReference>
<dbReference type="NCBIfam" id="TIGR00195">
    <property type="entry name" value="exoDNase_III"/>
    <property type="match status" value="1"/>
</dbReference>
<feature type="binding site" evidence="7">
    <location>
        <position position="145"/>
    </location>
    <ligand>
        <name>Mg(2+)</name>
        <dbReference type="ChEBI" id="CHEBI:18420"/>
        <label>1</label>
    </ligand>
</feature>
<evidence type="ECO:0000313" key="11">
    <source>
        <dbReference type="Proteomes" id="UP000284731"/>
    </source>
</evidence>
<dbReference type="GO" id="GO:0046872">
    <property type="term" value="F:metal ion binding"/>
    <property type="evidence" value="ECO:0007669"/>
    <property type="project" value="UniProtKB-KW"/>
</dbReference>
<feature type="active site" description="Proton donor/acceptor" evidence="6">
    <location>
        <position position="145"/>
    </location>
</feature>
<feature type="domain" description="Endonuclease/exonuclease/phosphatase" evidence="9">
    <location>
        <begin position="4"/>
        <end position="242"/>
    </location>
</feature>
<dbReference type="PROSITE" id="PS51435">
    <property type="entry name" value="AP_NUCLEASE_F1_4"/>
    <property type="match status" value="1"/>
</dbReference>
<dbReference type="PROSITE" id="PS00728">
    <property type="entry name" value="AP_NUCLEASE_F1_3"/>
    <property type="match status" value="1"/>
</dbReference>
<accession>A0A412PIL0</accession>
<proteinExistence type="inferred from homology"/>
<dbReference type="Pfam" id="PF03372">
    <property type="entry name" value="Exo_endo_phos"/>
    <property type="match status" value="1"/>
</dbReference>
<dbReference type="PANTHER" id="PTHR22748:SF6">
    <property type="entry name" value="DNA-(APURINIC OR APYRIMIDINIC SITE) ENDONUCLEASE"/>
    <property type="match status" value="1"/>
</dbReference>
<dbReference type="EC" id="3.1.11.2" evidence="10"/>
<evidence type="ECO:0000256" key="1">
    <source>
        <dbReference type="ARBA" id="ARBA00001936"/>
    </source>
</evidence>
<dbReference type="RefSeq" id="WP_118764388.1">
    <property type="nucleotide sequence ID" value="NZ_CABJCF010000001.1"/>
</dbReference>
<evidence type="ECO:0000259" key="9">
    <source>
        <dbReference type="Pfam" id="PF03372"/>
    </source>
</evidence>
<feature type="binding site" evidence="7">
    <location>
        <position position="241"/>
    </location>
    <ligand>
        <name>Mg(2+)</name>
        <dbReference type="ChEBI" id="CHEBI:18420"/>
        <label>1</label>
    </ligand>
</feature>
<comment type="similarity">
    <text evidence="2">Belongs to the DNA repair enzymes AP/ExoA family.</text>
</comment>
<gene>
    <name evidence="10" type="primary">xth</name>
    <name evidence="10" type="ORF">DWX20_02690</name>
</gene>
<dbReference type="PANTHER" id="PTHR22748">
    <property type="entry name" value="AP ENDONUCLEASE"/>
    <property type="match status" value="1"/>
</dbReference>
<evidence type="ECO:0000313" key="10">
    <source>
        <dbReference type="EMBL" id="RGT57973.1"/>
    </source>
</evidence>
<feature type="binding site" evidence="7">
    <location>
        <position position="7"/>
    </location>
    <ligand>
        <name>Mg(2+)</name>
        <dbReference type="ChEBI" id="CHEBI:18420"/>
        <label>1</label>
    </ligand>
</feature>
<name>A0A412PIL0_9FIRM</name>
<dbReference type="InterPro" id="IPR020847">
    <property type="entry name" value="AP_endonuclease_F1_BS"/>
</dbReference>
<organism evidence="10 11">
    <name type="scientific">Solobacterium moorei</name>
    <dbReference type="NCBI Taxonomy" id="102148"/>
    <lineage>
        <taxon>Bacteria</taxon>
        <taxon>Bacillati</taxon>
        <taxon>Bacillota</taxon>
        <taxon>Erysipelotrichia</taxon>
        <taxon>Erysipelotrichales</taxon>
        <taxon>Erysipelotrichaceae</taxon>
        <taxon>Solobacterium</taxon>
    </lineage>
</organism>
<dbReference type="InterPro" id="IPR020848">
    <property type="entry name" value="AP_endonuclease_F1_CS"/>
</dbReference>
<comment type="cofactor">
    <cofactor evidence="7">
        <name>Mg(2+)</name>
        <dbReference type="ChEBI" id="CHEBI:18420"/>
    </cofactor>
    <cofactor evidence="7">
        <name>Mn(2+)</name>
        <dbReference type="ChEBI" id="CHEBI:29035"/>
    </cofactor>
    <text evidence="7">Probably binds two magnesium or manganese ions per subunit.</text>
</comment>
<keyword evidence="4 10" id="KW-0378">Hydrolase</keyword>
<dbReference type="Gene3D" id="3.60.10.10">
    <property type="entry name" value="Endonuclease/exonuclease/phosphatase"/>
    <property type="match status" value="1"/>
</dbReference>
<dbReference type="SUPFAM" id="SSF56219">
    <property type="entry name" value="DNase I-like"/>
    <property type="match status" value="1"/>
</dbReference>
<feature type="site" description="Transition state stabilizer" evidence="8">
    <location>
        <position position="147"/>
    </location>
</feature>
<dbReference type="GO" id="GO:0003906">
    <property type="term" value="F:DNA-(apurinic or apyrimidinic site) endonuclease activity"/>
    <property type="evidence" value="ECO:0007669"/>
    <property type="project" value="TreeGrafter"/>
</dbReference>